<evidence type="ECO:0000313" key="3">
    <source>
        <dbReference type="Proteomes" id="UP000001449"/>
    </source>
</evidence>
<gene>
    <name evidence="2" type="ORF">THAPSDRAFT_5301</name>
</gene>
<evidence type="ECO:0000256" key="1">
    <source>
        <dbReference type="SAM" id="MobiDB-lite"/>
    </source>
</evidence>
<reference evidence="2 3" key="1">
    <citation type="journal article" date="2004" name="Science">
        <title>The genome of the diatom Thalassiosira pseudonana: ecology, evolution, and metabolism.</title>
        <authorList>
            <person name="Armbrust E.V."/>
            <person name="Berges J.A."/>
            <person name="Bowler C."/>
            <person name="Green B.R."/>
            <person name="Martinez D."/>
            <person name="Putnam N.H."/>
            <person name="Zhou S."/>
            <person name="Allen A.E."/>
            <person name="Apt K.E."/>
            <person name="Bechner M."/>
            <person name="Brzezinski M.A."/>
            <person name="Chaal B.K."/>
            <person name="Chiovitti A."/>
            <person name="Davis A.K."/>
            <person name="Demarest M.S."/>
            <person name="Detter J.C."/>
            <person name="Glavina T."/>
            <person name="Goodstein D."/>
            <person name="Hadi M.Z."/>
            <person name="Hellsten U."/>
            <person name="Hildebrand M."/>
            <person name="Jenkins B.D."/>
            <person name="Jurka J."/>
            <person name="Kapitonov V.V."/>
            <person name="Kroger N."/>
            <person name="Lau W.W."/>
            <person name="Lane T.W."/>
            <person name="Larimer F.W."/>
            <person name="Lippmeier J.C."/>
            <person name="Lucas S."/>
            <person name="Medina M."/>
            <person name="Montsant A."/>
            <person name="Obornik M."/>
            <person name="Parker M.S."/>
            <person name="Palenik B."/>
            <person name="Pazour G.J."/>
            <person name="Richardson P.M."/>
            <person name="Rynearson T.A."/>
            <person name="Saito M.A."/>
            <person name="Schwartz D.C."/>
            <person name="Thamatrakoln K."/>
            <person name="Valentin K."/>
            <person name="Vardi A."/>
            <person name="Wilkerson F.P."/>
            <person name="Rokhsar D.S."/>
        </authorList>
    </citation>
    <scope>NUCLEOTIDE SEQUENCE [LARGE SCALE GENOMIC DNA]</scope>
    <source>
        <strain evidence="2 3">CCMP1335</strain>
    </source>
</reference>
<proteinExistence type="predicted"/>
<dbReference type="EMBL" id="CM000642">
    <property type="protein sequence ID" value="EED92394.1"/>
    <property type="molecule type" value="Genomic_DNA"/>
</dbReference>
<name>B8C2J1_THAPS</name>
<dbReference type="InParanoid" id="B8C2J1"/>
<feature type="compositionally biased region" description="Basic and acidic residues" evidence="1">
    <location>
        <begin position="62"/>
        <end position="73"/>
    </location>
</feature>
<dbReference type="Proteomes" id="UP000001449">
    <property type="component" value="Chromosome 5"/>
</dbReference>
<dbReference type="AlphaFoldDB" id="B8C2J1"/>
<dbReference type="KEGG" id="tps:THAPSDRAFT_5301"/>
<dbReference type="HOGENOM" id="CLU_1430730_0_0_1"/>
<protein>
    <submittedName>
        <fullName evidence="2">Uncharacterized protein</fullName>
    </submittedName>
</protein>
<evidence type="ECO:0000313" key="2">
    <source>
        <dbReference type="EMBL" id="EED92394.1"/>
    </source>
</evidence>
<organism evidence="2 3">
    <name type="scientific">Thalassiosira pseudonana</name>
    <name type="common">Marine diatom</name>
    <name type="synonym">Cyclotella nana</name>
    <dbReference type="NCBI Taxonomy" id="35128"/>
    <lineage>
        <taxon>Eukaryota</taxon>
        <taxon>Sar</taxon>
        <taxon>Stramenopiles</taxon>
        <taxon>Ochrophyta</taxon>
        <taxon>Bacillariophyta</taxon>
        <taxon>Coscinodiscophyceae</taxon>
        <taxon>Thalassiosirophycidae</taxon>
        <taxon>Thalassiosirales</taxon>
        <taxon>Thalassiosiraceae</taxon>
        <taxon>Thalassiosira</taxon>
    </lineage>
</organism>
<accession>B8C2J1</accession>
<sequence length="190" mass="20780">MAIQAPSTTTPSVLSISNNIMNALSSVIKAPALRKRRVKDVPSSFADLTDTVDTDASASDESVERNGIREQPRTKKRKVDSASAVSVSSTVANAAKVSAEVPYLPRRSKRLSNHPIAKIEGDGDTWIEILVINVKDRKKKKNKTRSLFYSMATQNAWWDEPPSGASNVIYLGQGRGLEIVRKRTDEVDAA</sequence>
<dbReference type="PaxDb" id="35128-Thaps5301"/>
<dbReference type="GeneID" id="7446447"/>
<feature type="region of interest" description="Disordered" evidence="1">
    <location>
        <begin position="52"/>
        <end position="84"/>
    </location>
</feature>
<keyword evidence="3" id="KW-1185">Reference proteome</keyword>
<dbReference type="RefSeq" id="XP_002290642.1">
    <property type="nucleotide sequence ID" value="XM_002290606.1"/>
</dbReference>
<reference evidence="2 3" key="2">
    <citation type="journal article" date="2008" name="Nature">
        <title>The Phaeodactylum genome reveals the evolutionary history of diatom genomes.</title>
        <authorList>
            <person name="Bowler C."/>
            <person name="Allen A.E."/>
            <person name="Badger J.H."/>
            <person name="Grimwood J."/>
            <person name="Jabbari K."/>
            <person name="Kuo A."/>
            <person name="Maheswari U."/>
            <person name="Martens C."/>
            <person name="Maumus F."/>
            <person name="Otillar R.P."/>
            <person name="Rayko E."/>
            <person name="Salamov A."/>
            <person name="Vandepoele K."/>
            <person name="Beszteri B."/>
            <person name="Gruber A."/>
            <person name="Heijde M."/>
            <person name="Katinka M."/>
            <person name="Mock T."/>
            <person name="Valentin K."/>
            <person name="Verret F."/>
            <person name="Berges J.A."/>
            <person name="Brownlee C."/>
            <person name="Cadoret J.P."/>
            <person name="Chiovitti A."/>
            <person name="Choi C.J."/>
            <person name="Coesel S."/>
            <person name="De Martino A."/>
            <person name="Detter J.C."/>
            <person name="Durkin C."/>
            <person name="Falciatore A."/>
            <person name="Fournet J."/>
            <person name="Haruta M."/>
            <person name="Huysman M.J."/>
            <person name="Jenkins B.D."/>
            <person name="Jiroutova K."/>
            <person name="Jorgensen R.E."/>
            <person name="Joubert Y."/>
            <person name="Kaplan A."/>
            <person name="Kroger N."/>
            <person name="Kroth P.G."/>
            <person name="La Roche J."/>
            <person name="Lindquist E."/>
            <person name="Lommer M."/>
            <person name="Martin-Jezequel V."/>
            <person name="Lopez P.J."/>
            <person name="Lucas S."/>
            <person name="Mangogna M."/>
            <person name="McGinnis K."/>
            <person name="Medlin L.K."/>
            <person name="Montsant A."/>
            <person name="Oudot-Le Secq M.P."/>
            <person name="Napoli C."/>
            <person name="Obornik M."/>
            <person name="Parker M.S."/>
            <person name="Petit J.L."/>
            <person name="Porcel B.M."/>
            <person name="Poulsen N."/>
            <person name="Robison M."/>
            <person name="Rychlewski L."/>
            <person name="Rynearson T.A."/>
            <person name="Schmutz J."/>
            <person name="Shapiro H."/>
            <person name="Siaut M."/>
            <person name="Stanley M."/>
            <person name="Sussman M.R."/>
            <person name="Taylor A.R."/>
            <person name="Vardi A."/>
            <person name="von Dassow P."/>
            <person name="Vyverman W."/>
            <person name="Willis A."/>
            <person name="Wyrwicz L.S."/>
            <person name="Rokhsar D.S."/>
            <person name="Weissenbach J."/>
            <person name="Armbrust E.V."/>
            <person name="Green B.R."/>
            <person name="Van de Peer Y."/>
            <person name="Grigoriev I.V."/>
        </authorList>
    </citation>
    <scope>NUCLEOTIDE SEQUENCE [LARGE SCALE GENOMIC DNA]</scope>
    <source>
        <strain evidence="2 3">CCMP1335</strain>
    </source>
</reference>